<feature type="domain" description="Timeless N-terminal" evidence="3">
    <location>
        <begin position="27"/>
        <end position="274"/>
    </location>
</feature>
<evidence type="ECO:0000256" key="1">
    <source>
        <dbReference type="ARBA" id="ARBA00004123"/>
    </source>
</evidence>
<dbReference type="GO" id="GO:0000076">
    <property type="term" value="P:DNA replication checkpoint signaling"/>
    <property type="evidence" value="ECO:0007669"/>
    <property type="project" value="TreeGrafter"/>
</dbReference>
<evidence type="ECO:0000313" key="4">
    <source>
        <dbReference type="EMBL" id="CAH0108945.1"/>
    </source>
</evidence>
<evidence type="ECO:0000256" key="2">
    <source>
        <dbReference type="ARBA" id="ARBA00023242"/>
    </source>
</evidence>
<gene>
    <name evidence="4" type="ORF">DGAL_LOCUS12403</name>
</gene>
<dbReference type="InterPro" id="IPR044998">
    <property type="entry name" value="Timeless"/>
</dbReference>
<dbReference type="PANTHER" id="PTHR22940:SF5">
    <property type="entry name" value="PROTEIN TIMELESS"/>
    <property type="match status" value="1"/>
</dbReference>
<sequence length="700" mass="80977">MDPKTLSVGLGLPCLSHFPLGTFYKKKYYISEDCLTCLNEINDKINREDPTTRPLRRALIFLDVLNKDLIPMLIYIKKQPCIFRSTVKLLVWLTLPVGCLVSEDVSVLYATPKYIVHELTQFMYNAKEAFLNPVVTRTILDHLNSFLVKEMLTIDDCDCVNYLLLLIRNILHAPERPIPNPSDVDNKISFAASNVSLANSNSSHPTTDCSQQNLLLKDLFGQGLDRLLINLLSTSQKRYWAVTIAQLIALFYKDQPVESIQKLLDMWINSSSTSTFSSDAHDSDVLQHSDDPCNSSHILVMTRDPVFIVSAGKDDDTKSTILTDIKLEELNLSCEKGIKMYESSDNDAQSPQNNWQQKEMQQIICGSRDQTMEHYHQPKKENFNAKFIPAATKNDISQLLKEFTVYFLLNGYNTLVSELHEQLMEQETLDKSYFLWLITYFLRFTSQMELKIKYLKDVFNVDILCYLTFEAFRKTEEFEAKSLQTSANLKKRLRRLRLNVSAIREYLLALDKYSCSSYKTTEHGPLCWDYKYEENISQMQSYLQVMHNLRQLFLLQLRLFNSSTQSRQYLCDVITANHVLLLLLERAESHSPSSSFDVCQYLKHFCTKTILSRYGKALEDFMTNGPFINDCIFTMLHHIGCDLGRPDLLCDAVFLRSFTKMLLGGFHLSDDWEDLIEYIMQKSKQNFQTSGRFDITFIEH</sequence>
<reference evidence="4" key="1">
    <citation type="submission" date="2021-11" db="EMBL/GenBank/DDBJ databases">
        <authorList>
            <person name="Schell T."/>
        </authorList>
    </citation>
    <scope>NUCLEOTIDE SEQUENCE</scope>
    <source>
        <strain evidence="4">M5</strain>
    </source>
</reference>
<comment type="subcellular location">
    <subcellularLocation>
        <location evidence="1">Nucleus</location>
    </subcellularLocation>
</comment>
<dbReference type="GO" id="GO:0031298">
    <property type="term" value="C:replication fork protection complex"/>
    <property type="evidence" value="ECO:0007669"/>
    <property type="project" value="TreeGrafter"/>
</dbReference>
<proteinExistence type="predicted"/>
<dbReference type="Proteomes" id="UP000789390">
    <property type="component" value="Unassembled WGS sequence"/>
</dbReference>
<dbReference type="PANTHER" id="PTHR22940">
    <property type="entry name" value="TIMEOUT/TIMELESS-2"/>
    <property type="match status" value="1"/>
</dbReference>
<dbReference type="Pfam" id="PF04821">
    <property type="entry name" value="TIMELESS"/>
    <property type="match status" value="1"/>
</dbReference>
<dbReference type="AlphaFoldDB" id="A0A8J2RUT4"/>
<keyword evidence="2" id="KW-0539">Nucleus</keyword>
<comment type="caution">
    <text evidence="4">The sequence shown here is derived from an EMBL/GenBank/DDBJ whole genome shotgun (WGS) entry which is preliminary data.</text>
</comment>
<name>A0A8J2RUT4_9CRUS</name>
<dbReference type="GO" id="GO:0009649">
    <property type="term" value="P:entrainment of circadian clock"/>
    <property type="evidence" value="ECO:0007669"/>
    <property type="project" value="TreeGrafter"/>
</dbReference>
<accession>A0A8J2RUT4</accession>
<dbReference type="EMBL" id="CAKKLH010000289">
    <property type="protein sequence ID" value="CAH0108945.1"/>
    <property type="molecule type" value="Genomic_DNA"/>
</dbReference>
<protein>
    <recommendedName>
        <fullName evidence="3">Timeless N-terminal domain-containing protein</fullName>
    </recommendedName>
</protein>
<evidence type="ECO:0000313" key="5">
    <source>
        <dbReference type="Proteomes" id="UP000789390"/>
    </source>
</evidence>
<keyword evidence="5" id="KW-1185">Reference proteome</keyword>
<dbReference type="GO" id="GO:0043111">
    <property type="term" value="P:replication fork arrest"/>
    <property type="evidence" value="ECO:0007669"/>
    <property type="project" value="TreeGrafter"/>
</dbReference>
<dbReference type="GO" id="GO:0006281">
    <property type="term" value="P:DNA repair"/>
    <property type="evidence" value="ECO:0007669"/>
    <property type="project" value="TreeGrafter"/>
</dbReference>
<dbReference type="GO" id="GO:0003677">
    <property type="term" value="F:DNA binding"/>
    <property type="evidence" value="ECO:0007669"/>
    <property type="project" value="TreeGrafter"/>
</dbReference>
<organism evidence="4 5">
    <name type="scientific">Daphnia galeata</name>
    <dbReference type="NCBI Taxonomy" id="27404"/>
    <lineage>
        <taxon>Eukaryota</taxon>
        <taxon>Metazoa</taxon>
        <taxon>Ecdysozoa</taxon>
        <taxon>Arthropoda</taxon>
        <taxon>Crustacea</taxon>
        <taxon>Branchiopoda</taxon>
        <taxon>Diplostraca</taxon>
        <taxon>Cladocera</taxon>
        <taxon>Anomopoda</taxon>
        <taxon>Daphniidae</taxon>
        <taxon>Daphnia</taxon>
    </lineage>
</organism>
<evidence type="ECO:0000259" key="3">
    <source>
        <dbReference type="Pfam" id="PF04821"/>
    </source>
</evidence>
<dbReference type="InterPro" id="IPR006906">
    <property type="entry name" value="Timeless_N"/>
</dbReference>
<dbReference type="OrthoDB" id="6429365at2759"/>